<dbReference type="CDD" id="cd01577">
    <property type="entry name" value="IPMI_Swivel"/>
    <property type="match status" value="1"/>
</dbReference>
<sequence>MKTKYKILIAARNFGCGSSREHAPIALGASGCEVVVAESYARIFFRNCIATGEVYPYELTESGLSSVVKTGDYVEVDFEKDEIRTPHGTFKLNPLGEVKPDAAAVDKAAAAIPPQIRAVFFDLGKVLVHFDWTRSLEEISRRSPNTPAEAWRITYNDGARHEYECGRISTPDFFESLRGKLQFDGTAIELEHLWCDIFTPMDAHIALAQEIAKTHIVGIISNTNAAHIDFLEPLYPMFQIFPKERRIYSHDVKCMKPDRHIYDLALATAGTTPETTLFIDDLEDNIHGVRALGWHGVHLRPETDLAAELGALGLVGSKIVNATLLMTLVIALATPLPVPAESKCDVKKIYGKIQFVNSFPDYKVKAVTSFPDLKVKIVTSFPDGPGKWQIVTSFPDYKVQMVESFPDFTIQFE</sequence>
<gene>
    <name evidence="5" type="ORF">FGG08_007618</name>
</gene>
<comment type="caution">
    <text evidence="5">The sequence shown here is derived from an EMBL/GenBank/DDBJ whole genome shotgun (WGS) entry which is preliminary data.</text>
</comment>
<dbReference type="CDD" id="cd02603">
    <property type="entry name" value="HAD_sEH-N_like"/>
    <property type="match status" value="1"/>
</dbReference>
<dbReference type="InterPro" id="IPR036412">
    <property type="entry name" value="HAD-like_sf"/>
</dbReference>
<evidence type="ECO:0000313" key="6">
    <source>
        <dbReference type="Proteomes" id="UP000698800"/>
    </source>
</evidence>
<organism evidence="5 6">
    <name type="scientific">Glutinoglossum americanum</name>
    <dbReference type="NCBI Taxonomy" id="1670608"/>
    <lineage>
        <taxon>Eukaryota</taxon>
        <taxon>Fungi</taxon>
        <taxon>Dikarya</taxon>
        <taxon>Ascomycota</taxon>
        <taxon>Pezizomycotina</taxon>
        <taxon>Geoglossomycetes</taxon>
        <taxon>Geoglossales</taxon>
        <taxon>Geoglossaceae</taxon>
        <taxon>Glutinoglossum</taxon>
    </lineage>
</organism>
<keyword evidence="6" id="KW-1185">Reference proteome</keyword>
<dbReference type="GO" id="GO:0016791">
    <property type="term" value="F:phosphatase activity"/>
    <property type="evidence" value="ECO:0007669"/>
    <property type="project" value="UniProtKB-ARBA"/>
</dbReference>
<proteinExistence type="inferred from homology"/>
<accession>A0A9P8KW82</accession>
<dbReference type="InterPro" id="IPR015928">
    <property type="entry name" value="Aconitase/3IPM_dehydase_swvl"/>
</dbReference>
<dbReference type="OrthoDB" id="419183at2759"/>
<dbReference type="SUPFAM" id="SSF52016">
    <property type="entry name" value="LeuD/IlvD-like"/>
    <property type="match status" value="1"/>
</dbReference>
<name>A0A9P8KW82_9PEZI</name>
<evidence type="ECO:0000313" key="5">
    <source>
        <dbReference type="EMBL" id="KAH0533640.1"/>
    </source>
</evidence>
<dbReference type="Gene3D" id="3.40.50.1000">
    <property type="entry name" value="HAD superfamily/HAD-like"/>
    <property type="match status" value="1"/>
</dbReference>
<dbReference type="PANTHER" id="PTHR43345:SF2">
    <property type="entry name" value="3-ISOPROPYLMALATE DEHYDRATASE SMALL SUBUNIT 1"/>
    <property type="match status" value="1"/>
</dbReference>
<dbReference type="Gene3D" id="3.20.19.10">
    <property type="entry name" value="Aconitase, domain 4"/>
    <property type="match status" value="1"/>
</dbReference>
<dbReference type="Pfam" id="PF19647">
    <property type="entry name" value="Septknot"/>
    <property type="match status" value="1"/>
</dbReference>
<dbReference type="PANTHER" id="PTHR43345">
    <property type="entry name" value="3-ISOPROPYLMALATE DEHYDRATASE SMALL SUBUNIT 2-RELATED-RELATED"/>
    <property type="match status" value="1"/>
</dbReference>
<dbReference type="InterPro" id="IPR033940">
    <property type="entry name" value="IPMI_Swivel"/>
</dbReference>
<evidence type="ECO:0008006" key="7">
    <source>
        <dbReference type="Google" id="ProtNLM"/>
    </source>
</evidence>
<evidence type="ECO:0000259" key="3">
    <source>
        <dbReference type="Pfam" id="PF00694"/>
    </source>
</evidence>
<comment type="similarity">
    <text evidence="1">Belongs to the aconitase/IPM isomerase family.</text>
</comment>
<dbReference type="Pfam" id="PF00702">
    <property type="entry name" value="Hydrolase"/>
    <property type="match status" value="1"/>
</dbReference>
<dbReference type="InterPro" id="IPR000573">
    <property type="entry name" value="AconitaseA/IPMdHydase_ssu_swvl"/>
</dbReference>
<feature type="domain" description="7(1) septoil knot" evidence="4">
    <location>
        <begin position="347"/>
        <end position="412"/>
    </location>
</feature>
<dbReference type="Gene3D" id="1.10.150.240">
    <property type="entry name" value="Putative phosphatase, domain 2"/>
    <property type="match status" value="1"/>
</dbReference>
<dbReference type="InterPro" id="IPR046148">
    <property type="entry name" value="Septknot"/>
</dbReference>
<dbReference type="EMBL" id="JAGHQL010000398">
    <property type="protein sequence ID" value="KAH0533640.1"/>
    <property type="molecule type" value="Genomic_DNA"/>
</dbReference>
<dbReference type="InterPro" id="IPR050075">
    <property type="entry name" value="LeuD"/>
</dbReference>
<dbReference type="Proteomes" id="UP000698800">
    <property type="component" value="Unassembled WGS sequence"/>
</dbReference>
<dbReference type="Pfam" id="PF00694">
    <property type="entry name" value="Aconitase_C"/>
    <property type="match status" value="1"/>
</dbReference>
<evidence type="ECO:0000259" key="4">
    <source>
        <dbReference type="Pfam" id="PF19647"/>
    </source>
</evidence>
<dbReference type="AlphaFoldDB" id="A0A9P8KW82"/>
<dbReference type="GO" id="GO:0016829">
    <property type="term" value="F:lyase activity"/>
    <property type="evidence" value="ECO:0007669"/>
    <property type="project" value="UniProtKB-KW"/>
</dbReference>
<dbReference type="SUPFAM" id="SSF56784">
    <property type="entry name" value="HAD-like"/>
    <property type="match status" value="1"/>
</dbReference>
<feature type="domain" description="Aconitase A/isopropylmalate dehydratase small subunit swivel" evidence="3">
    <location>
        <begin position="4"/>
        <end position="52"/>
    </location>
</feature>
<dbReference type="NCBIfam" id="TIGR01509">
    <property type="entry name" value="HAD-SF-IA-v3"/>
    <property type="match status" value="1"/>
</dbReference>
<dbReference type="InterPro" id="IPR006439">
    <property type="entry name" value="HAD-SF_hydro_IA"/>
</dbReference>
<evidence type="ECO:0000256" key="1">
    <source>
        <dbReference type="ARBA" id="ARBA00007185"/>
    </source>
</evidence>
<dbReference type="InterPro" id="IPR023214">
    <property type="entry name" value="HAD_sf"/>
</dbReference>
<reference evidence="5" key="1">
    <citation type="submission" date="2021-03" db="EMBL/GenBank/DDBJ databases">
        <title>Comparative genomics and phylogenomic investigation of the class Geoglossomycetes provide insights into ecological specialization and systematics.</title>
        <authorList>
            <person name="Melie T."/>
            <person name="Pirro S."/>
            <person name="Miller A.N."/>
            <person name="Quandt A."/>
        </authorList>
    </citation>
    <scope>NUCLEOTIDE SEQUENCE</scope>
    <source>
        <strain evidence="5">GBOQ0MN5Z8</strain>
    </source>
</reference>
<dbReference type="PROSITE" id="PS51257">
    <property type="entry name" value="PROKAR_LIPOPROTEIN"/>
    <property type="match status" value="1"/>
</dbReference>
<protein>
    <recommendedName>
        <fullName evidence="7">3-isopropylmalate dehydratase</fullName>
    </recommendedName>
</protein>
<evidence type="ECO:0000256" key="2">
    <source>
        <dbReference type="ARBA" id="ARBA00023239"/>
    </source>
</evidence>
<keyword evidence="2" id="KW-0456">Lyase</keyword>
<dbReference type="InterPro" id="IPR023198">
    <property type="entry name" value="PGP-like_dom2"/>
</dbReference>